<feature type="compositionally biased region" description="Low complexity" evidence="2">
    <location>
        <begin position="555"/>
        <end position="574"/>
    </location>
</feature>
<dbReference type="GO" id="GO:0005886">
    <property type="term" value="C:plasma membrane"/>
    <property type="evidence" value="ECO:0007669"/>
    <property type="project" value="TreeGrafter"/>
</dbReference>
<dbReference type="InterPro" id="IPR014752">
    <property type="entry name" value="Arrestin-like_C"/>
</dbReference>
<accession>A0AAV9XCG5</accession>
<dbReference type="PANTHER" id="PTHR11188">
    <property type="entry name" value="ARRESTIN DOMAIN CONTAINING PROTEIN"/>
    <property type="match status" value="1"/>
</dbReference>
<dbReference type="Proteomes" id="UP001365542">
    <property type="component" value="Unassembled WGS sequence"/>
</dbReference>
<dbReference type="InterPro" id="IPR050357">
    <property type="entry name" value="Arrestin_domain-protein"/>
</dbReference>
<dbReference type="GO" id="GO:0030674">
    <property type="term" value="F:protein-macromolecule adaptor activity"/>
    <property type="evidence" value="ECO:0007669"/>
    <property type="project" value="TreeGrafter"/>
</dbReference>
<dbReference type="GO" id="GO:0031625">
    <property type="term" value="F:ubiquitin protein ligase binding"/>
    <property type="evidence" value="ECO:0007669"/>
    <property type="project" value="TreeGrafter"/>
</dbReference>
<feature type="compositionally biased region" description="Polar residues" evidence="2">
    <location>
        <begin position="466"/>
        <end position="485"/>
    </location>
</feature>
<dbReference type="EMBL" id="JAVHJO010000007">
    <property type="protein sequence ID" value="KAK6538844.1"/>
    <property type="molecule type" value="Genomic_DNA"/>
</dbReference>
<dbReference type="Pfam" id="PF02752">
    <property type="entry name" value="Arrestin_C"/>
    <property type="match status" value="1"/>
</dbReference>
<feature type="compositionally biased region" description="Basic and acidic residues" evidence="2">
    <location>
        <begin position="575"/>
        <end position="590"/>
    </location>
</feature>
<dbReference type="InterPro" id="IPR011022">
    <property type="entry name" value="Arrestin_C-like"/>
</dbReference>
<dbReference type="GO" id="GO:0070086">
    <property type="term" value="P:ubiquitin-dependent endocytosis"/>
    <property type="evidence" value="ECO:0007669"/>
    <property type="project" value="TreeGrafter"/>
</dbReference>
<gene>
    <name evidence="4" type="ORF">TWF694_010407</name>
</gene>
<evidence type="ECO:0000256" key="1">
    <source>
        <dbReference type="ARBA" id="ARBA00005298"/>
    </source>
</evidence>
<comment type="caution">
    <text evidence="4">The sequence shown here is derived from an EMBL/GenBank/DDBJ whole genome shotgun (WGS) entry which is preliminary data.</text>
</comment>
<feature type="domain" description="Arrestin C-terminal-like" evidence="3">
    <location>
        <begin position="197"/>
        <end position="339"/>
    </location>
</feature>
<dbReference type="Gene3D" id="2.60.40.640">
    <property type="match status" value="1"/>
</dbReference>
<organism evidence="4 5">
    <name type="scientific">Orbilia ellipsospora</name>
    <dbReference type="NCBI Taxonomy" id="2528407"/>
    <lineage>
        <taxon>Eukaryota</taxon>
        <taxon>Fungi</taxon>
        <taxon>Dikarya</taxon>
        <taxon>Ascomycota</taxon>
        <taxon>Pezizomycotina</taxon>
        <taxon>Orbiliomycetes</taxon>
        <taxon>Orbiliales</taxon>
        <taxon>Orbiliaceae</taxon>
        <taxon>Orbilia</taxon>
    </lineage>
</organism>
<evidence type="ECO:0000259" key="3">
    <source>
        <dbReference type="SMART" id="SM01017"/>
    </source>
</evidence>
<evidence type="ECO:0000313" key="4">
    <source>
        <dbReference type="EMBL" id="KAK6538844.1"/>
    </source>
</evidence>
<dbReference type="SMART" id="SM01017">
    <property type="entry name" value="Arrestin_C"/>
    <property type="match status" value="1"/>
</dbReference>
<evidence type="ECO:0000313" key="5">
    <source>
        <dbReference type="Proteomes" id="UP001365542"/>
    </source>
</evidence>
<name>A0AAV9XCG5_9PEZI</name>
<keyword evidence="5" id="KW-1185">Reference proteome</keyword>
<comment type="similarity">
    <text evidence="1">Belongs to the arrestin family.</text>
</comment>
<dbReference type="AlphaFoldDB" id="A0AAV9XCG5"/>
<evidence type="ECO:0000256" key="2">
    <source>
        <dbReference type="SAM" id="MobiDB-lite"/>
    </source>
</evidence>
<dbReference type="PANTHER" id="PTHR11188:SF17">
    <property type="entry name" value="FI21816P1"/>
    <property type="match status" value="1"/>
</dbReference>
<protein>
    <recommendedName>
        <fullName evidence="3">Arrestin C-terminal-like domain-containing protein</fullName>
    </recommendedName>
</protein>
<feature type="region of interest" description="Disordered" evidence="2">
    <location>
        <begin position="541"/>
        <end position="612"/>
    </location>
</feature>
<dbReference type="GO" id="GO:0005829">
    <property type="term" value="C:cytosol"/>
    <property type="evidence" value="ECO:0007669"/>
    <property type="project" value="TreeGrafter"/>
</dbReference>
<reference evidence="4 5" key="1">
    <citation type="submission" date="2019-10" db="EMBL/GenBank/DDBJ databases">
        <authorList>
            <person name="Palmer J.M."/>
        </authorList>
    </citation>
    <scope>NUCLEOTIDE SEQUENCE [LARGE SCALE GENOMIC DNA]</scope>
    <source>
        <strain evidence="4 5">TWF694</strain>
    </source>
</reference>
<sequence length="612" mass="67987">MFSFYVEIQRRHLVFNCAAKSCYHAQSPSTSSRYRSNLFVSKNLGSYDLSYSLSPSWEGTRANLVIGRVNEVFNGPWGPTMKLLKHEHILFSNRKAPIGEKTVIPAGNHEYPFEWILNGSKYRRIQQAEHVLTLHCIDAPESVEGFKEAGILWDIHAHLERSVLVSDAHASKHFRVIRTLPHTALEFSQSMSVENIWPNKVEYTVSTPSKAVVFGSFIPIEVRLTPLLKGLSVAKINVALKEMYELAPHVKQINGTRHISEVEFSGWEDSHPTDEEDGAWRLREKVFLPQTLAKCLQDCEVGKIKIRHKLKFAIQLKNPDGHLSELRATLPIMIFISQHYLTNEHNEVPEFTNQVTSESEISAPPRYEQHELDTLFEGVDLDMYLSRTNSPTQLSRTGSAENLQQIQQSGLTPLSSLSGASSPMFYDHTTSRSSNVSGSSTGPSLMTPHGHADLVARLQRAHQRPVESSGSLNAMANSTSWTNPPSGRESPNPDSPVEGHASLSSSPTMDMASMCKVPSYSTAIKTPTRNLSFESAPAYERVMSRPPSRVGSAPSLTTLSERPSLSRSSSSSGHSSRDPAEESQHSEESIHGTSSGHGSHRTPKLFSSRWRG</sequence>
<feature type="compositionally biased region" description="Low complexity" evidence="2">
    <location>
        <begin position="431"/>
        <end position="444"/>
    </location>
</feature>
<proteinExistence type="inferred from homology"/>
<feature type="region of interest" description="Disordered" evidence="2">
    <location>
        <begin position="422"/>
        <end position="510"/>
    </location>
</feature>